<keyword evidence="1" id="KW-0472">Membrane</keyword>
<accession>A0A0R2JU95</accession>
<gene>
    <name evidence="2" type="ORF">IV43_GL000278</name>
</gene>
<evidence type="ECO:0000313" key="2">
    <source>
        <dbReference type="EMBL" id="KRN80690.1"/>
    </source>
</evidence>
<evidence type="ECO:0000256" key="1">
    <source>
        <dbReference type="SAM" id="Phobius"/>
    </source>
</evidence>
<dbReference type="Proteomes" id="UP000051491">
    <property type="component" value="Unassembled WGS sequence"/>
</dbReference>
<feature type="transmembrane region" description="Helical" evidence="1">
    <location>
        <begin position="53"/>
        <end position="75"/>
    </location>
</feature>
<feature type="transmembrane region" description="Helical" evidence="1">
    <location>
        <begin position="111"/>
        <end position="131"/>
    </location>
</feature>
<protein>
    <recommendedName>
        <fullName evidence="4">DUF3021 domain-containing protein</fullName>
    </recommendedName>
</protein>
<dbReference type="OrthoDB" id="1698302at2"/>
<dbReference type="InterPro" id="IPR021560">
    <property type="entry name" value="DUF3021"/>
</dbReference>
<evidence type="ECO:0008006" key="4">
    <source>
        <dbReference type="Google" id="ProtNLM"/>
    </source>
</evidence>
<name>A0A0R2JU95_9LACO</name>
<organism evidence="2 3">
    <name type="scientific">Ligilactobacillus acidipiscis</name>
    <dbReference type="NCBI Taxonomy" id="89059"/>
    <lineage>
        <taxon>Bacteria</taxon>
        <taxon>Bacillati</taxon>
        <taxon>Bacillota</taxon>
        <taxon>Bacilli</taxon>
        <taxon>Lactobacillales</taxon>
        <taxon>Lactobacillaceae</taxon>
        <taxon>Ligilactobacillus</taxon>
    </lineage>
</organism>
<reference evidence="2 3" key="1">
    <citation type="journal article" date="2015" name="Genome Announc.">
        <title>Expanding the biotechnology potential of lactobacilli through comparative genomics of 213 strains and associated genera.</title>
        <authorList>
            <person name="Sun Z."/>
            <person name="Harris H.M."/>
            <person name="McCann A."/>
            <person name="Guo C."/>
            <person name="Argimon S."/>
            <person name="Zhang W."/>
            <person name="Yang X."/>
            <person name="Jeffery I.B."/>
            <person name="Cooney J.C."/>
            <person name="Kagawa T.F."/>
            <person name="Liu W."/>
            <person name="Song Y."/>
            <person name="Salvetti E."/>
            <person name="Wrobel A."/>
            <person name="Rasinkangas P."/>
            <person name="Parkhill J."/>
            <person name="Rea M.C."/>
            <person name="O'Sullivan O."/>
            <person name="Ritari J."/>
            <person name="Douillard F.P."/>
            <person name="Paul Ross R."/>
            <person name="Yang R."/>
            <person name="Briner A.E."/>
            <person name="Felis G.E."/>
            <person name="de Vos W.M."/>
            <person name="Barrangou R."/>
            <person name="Klaenhammer T.R."/>
            <person name="Caufield P.W."/>
            <person name="Cui Y."/>
            <person name="Zhang H."/>
            <person name="O'Toole P.W."/>
        </authorList>
    </citation>
    <scope>NUCLEOTIDE SEQUENCE [LARGE SCALE GENOMIC DNA]</scope>
    <source>
        <strain evidence="2 3">DSM 15353</strain>
    </source>
</reference>
<dbReference type="Pfam" id="PF11457">
    <property type="entry name" value="DUF3021"/>
    <property type="match status" value="1"/>
</dbReference>
<keyword evidence="1" id="KW-1133">Transmembrane helix</keyword>
<sequence length="151" mass="17334">MIRRILNHFFFGMPFGITYGLLVTLGYSYGRGDTFYQPAEARFAEHFSSNLDVLLTSIILWALFGSLFSVTALVFEIERWSLARQTLTHFATTVSGFMIIAYFAGWYPLDLASITSEIFVFVIIYLVVWGYSMLRAKRSVDAINKKIKKEK</sequence>
<dbReference type="EMBL" id="JQBK01000116">
    <property type="protein sequence ID" value="KRN80690.1"/>
    <property type="molecule type" value="Genomic_DNA"/>
</dbReference>
<dbReference type="RefSeq" id="WP_010495972.1">
    <property type="nucleotide sequence ID" value="NZ_JQBK01000116.1"/>
</dbReference>
<feature type="transmembrane region" description="Helical" evidence="1">
    <location>
        <begin position="87"/>
        <end position="105"/>
    </location>
</feature>
<dbReference type="PATRIC" id="fig|89059.3.peg.281"/>
<keyword evidence="1" id="KW-0812">Transmembrane</keyword>
<dbReference type="AlphaFoldDB" id="A0A0R2JU95"/>
<feature type="transmembrane region" description="Helical" evidence="1">
    <location>
        <begin position="9"/>
        <end position="29"/>
    </location>
</feature>
<comment type="caution">
    <text evidence="2">The sequence shown here is derived from an EMBL/GenBank/DDBJ whole genome shotgun (WGS) entry which is preliminary data.</text>
</comment>
<dbReference type="STRING" id="89059.LAC1533_2255"/>
<proteinExistence type="predicted"/>
<evidence type="ECO:0000313" key="3">
    <source>
        <dbReference type="Proteomes" id="UP000051491"/>
    </source>
</evidence>